<dbReference type="Gene3D" id="3.90.550.10">
    <property type="entry name" value="Spore Coat Polysaccharide Biosynthesis Protein SpsA, Chain A"/>
    <property type="match status" value="1"/>
</dbReference>
<protein>
    <submittedName>
        <fullName evidence="1">Uncharacterized protein</fullName>
    </submittedName>
</protein>
<name>A0A6S6QYK1_9FIRM</name>
<dbReference type="Pfam" id="PF04230">
    <property type="entry name" value="PS_pyruv_trans"/>
    <property type="match status" value="1"/>
</dbReference>
<accession>A0A6S6QYK1</accession>
<dbReference type="SUPFAM" id="SSF53335">
    <property type="entry name" value="S-adenosyl-L-methionine-dependent methyltransferases"/>
    <property type="match status" value="1"/>
</dbReference>
<dbReference type="InterPro" id="IPR007345">
    <property type="entry name" value="Polysacch_pyruvyl_Trfase"/>
</dbReference>
<dbReference type="GO" id="GO:0016758">
    <property type="term" value="F:hexosyltransferase activity"/>
    <property type="evidence" value="ECO:0007669"/>
    <property type="project" value="UniProtKB-ARBA"/>
</dbReference>
<evidence type="ECO:0000313" key="2">
    <source>
        <dbReference type="Proteomes" id="UP000515561"/>
    </source>
</evidence>
<dbReference type="Proteomes" id="UP000515561">
    <property type="component" value="Chromosome"/>
</dbReference>
<dbReference type="CDD" id="cd00761">
    <property type="entry name" value="Glyco_tranf_GTA_type"/>
    <property type="match status" value="1"/>
</dbReference>
<dbReference type="KEGG" id="acel:acsn021_05260"/>
<dbReference type="PANTHER" id="PTHR22916">
    <property type="entry name" value="GLYCOSYLTRANSFERASE"/>
    <property type="match status" value="1"/>
</dbReference>
<organism evidence="1 2">
    <name type="scientific">Anaerocolumna cellulosilytica</name>
    <dbReference type="NCBI Taxonomy" id="433286"/>
    <lineage>
        <taxon>Bacteria</taxon>
        <taxon>Bacillati</taxon>
        <taxon>Bacillota</taxon>
        <taxon>Clostridia</taxon>
        <taxon>Lachnospirales</taxon>
        <taxon>Lachnospiraceae</taxon>
        <taxon>Anaerocolumna</taxon>
    </lineage>
</organism>
<sequence>MNNFMPKVSIIIPVYNAEKYIESCLESVVSQTYPNIEILLMVGQCNDSSLEKCIKWQKKNSKIIIVSRKDNSLGDARNYGLKIAQGDFVAYVDADDYVENNFIYKLLKPFLTDDLLDFVCCGFDKFRENEMLKEGWVPEERGKKEVSFTSYVNCIKYGVVWNKMYRTKWLVEKNITMFDGCHEDDAMHFILASQVKHVYLISEALYHYNVGNVVSLLHNKKNRLQYFDAVRFVIDYYKQNNILEMYYYQIRKIVLNSVKFILEETQEDIEIITKYEDFLAEIYPEVHDEFSFWKCRNIQLESTLIIFGGGADCNLLLKQIDKEKIRYIVDNNVQLHGKMVENIPVVSFAELLNYRDSYTVIVSSSHYFYEIARQLRQNGIYNYVSPEDYYIKKFEKRRKDKNLVLFNTPEHSNIGDHTIAEAEKGFFGKYFSDYGLIEITDMMYKRYGKKLKRIISREDIIIITGGGFLGSLWMDGGEQAVRRIMEEYSENKIIIFPQTIYFEDNTYGKYELEISKQIYRKCRNLTVFLREMKSYNTARQMLDGYAKCELFPDIVLSMSGLDAENGNRAGAALCLKECKESLLSSEQKKYIEQHLKNNFKVEKITMHSAGEIYPNMRNYYIQEKIEEIKKYELVVTDALHCMLFCAISGTRCIALNNISGKVEGVYQWIKSLSYIRFASSEKEIDKLSTELLQIVDTRYTFDFNIYVDKIIDAIKETI</sequence>
<evidence type="ECO:0000313" key="1">
    <source>
        <dbReference type="EMBL" id="BCJ92957.1"/>
    </source>
</evidence>
<dbReference type="Gene3D" id="3.40.50.720">
    <property type="entry name" value="NAD(P)-binding Rossmann-like Domain"/>
    <property type="match status" value="1"/>
</dbReference>
<dbReference type="InterPro" id="IPR029044">
    <property type="entry name" value="Nucleotide-diphossugar_trans"/>
</dbReference>
<dbReference type="PANTHER" id="PTHR22916:SF3">
    <property type="entry name" value="UDP-GLCNAC:BETAGAL BETA-1,3-N-ACETYLGLUCOSAMINYLTRANSFERASE-LIKE PROTEIN 1"/>
    <property type="match status" value="1"/>
</dbReference>
<dbReference type="RefSeq" id="WP_184092623.1">
    <property type="nucleotide sequence ID" value="NZ_AP023367.1"/>
</dbReference>
<gene>
    <name evidence="1" type="ORF">acsn021_05260</name>
</gene>
<dbReference type="AlphaFoldDB" id="A0A6S6QYK1"/>
<dbReference type="EMBL" id="AP023367">
    <property type="protein sequence ID" value="BCJ92957.1"/>
    <property type="molecule type" value="Genomic_DNA"/>
</dbReference>
<dbReference type="Pfam" id="PF00535">
    <property type="entry name" value="Glycos_transf_2"/>
    <property type="match status" value="1"/>
</dbReference>
<dbReference type="InterPro" id="IPR001173">
    <property type="entry name" value="Glyco_trans_2-like"/>
</dbReference>
<keyword evidence="2" id="KW-1185">Reference proteome</keyword>
<proteinExistence type="predicted"/>
<reference evidence="1 2" key="1">
    <citation type="journal article" date="2016" name="Int. J. Syst. Evol. Microbiol.">
        <title>Descriptions of Anaerotaenia torta gen. nov., sp. nov. and Anaerocolumna cellulosilytica gen. nov., sp. nov. isolated from a methanogenic reactor of cattle waste.</title>
        <authorList>
            <person name="Uek A."/>
            <person name="Ohtaki Y."/>
            <person name="Kaku N."/>
            <person name="Ueki K."/>
        </authorList>
    </citation>
    <scope>NUCLEOTIDE SEQUENCE [LARGE SCALE GENOMIC DNA]</scope>
    <source>
        <strain evidence="1 2">SN021</strain>
    </source>
</reference>
<dbReference type="SUPFAM" id="SSF53448">
    <property type="entry name" value="Nucleotide-diphospho-sugar transferases"/>
    <property type="match status" value="1"/>
</dbReference>
<dbReference type="InterPro" id="IPR029063">
    <property type="entry name" value="SAM-dependent_MTases_sf"/>
</dbReference>